<evidence type="ECO:0000313" key="2">
    <source>
        <dbReference type="EMBL" id="HIZ48937.1"/>
    </source>
</evidence>
<organism evidence="2 3">
    <name type="scientific">Candidatus Gemmiger excrementavium</name>
    <dbReference type="NCBI Taxonomy" id="2838608"/>
    <lineage>
        <taxon>Bacteria</taxon>
        <taxon>Bacillati</taxon>
        <taxon>Bacillota</taxon>
        <taxon>Clostridia</taxon>
        <taxon>Eubacteriales</taxon>
        <taxon>Gemmiger</taxon>
    </lineage>
</organism>
<feature type="transmembrane region" description="Helical" evidence="1">
    <location>
        <begin position="84"/>
        <end position="105"/>
    </location>
</feature>
<name>A0A9D2JH09_9FIRM</name>
<keyword evidence="1" id="KW-0472">Membrane</keyword>
<dbReference type="AlphaFoldDB" id="A0A9D2JH09"/>
<proteinExistence type="predicted"/>
<keyword evidence="1" id="KW-0812">Transmembrane</keyword>
<dbReference type="Proteomes" id="UP000824031">
    <property type="component" value="Unassembled WGS sequence"/>
</dbReference>
<protein>
    <recommendedName>
        <fullName evidence="4">MBOAT family protein</fullName>
    </recommendedName>
</protein>
<evidence type="ECO:0000256" key="1">
    <source>
        <dbReference type="SAM" id="Phobius"/>
    </source>
</evidence>
<feature type="non-terminal residue" evidence="2">
    <location>
        <position position="1"/>
    </location>
</feature>
<accession>A0A9D2JH09</accession>
<evidence type="ECO:0000313" key="3">
    <source>
        <dbReference type="Proteomes" id="UP000824031"/>
    </source>
</evidence>
<comment type="caution">
    <text evidence="2">The sequence shown here is derived from an EMBL/GenBank/DDBJ whole genome shotgun (WGS) entry which is preliminary data.</text>
</comment>
<reference evidence="2" key="1">
    <citation type="journal article" date="2021" name="PeerJ">
        <title>Extensive microbial diversity within the chicken gut microbiome revealed by metagenomics and culture.</title>
        <authorList>
            <person name="Gilroy R."/>
            <person name="Ravi A."/>
            <person name="Getino M."/>
            <person name="Pursley I."/>
            <person name="Horton D.L."/>
            <person name="Alikhan N.F."/>
            <person name="Baker D."/>
            <person name="Gharbi K."/>
            <person name="Hall N."/>
            <person name="Watson M."/>
            <person name="Adriaenssens E.M."/>
            <person name="Foster-Nyarko E."/>
            <person name="Jarju S."/>
            <person name="Secka A."/>
            <person name="Antonio M."/>
            <person name="Oren A."/>
            <person name="Chaudhuri R.R."/>
            <person name="La Ragione R."/>
            <person name="Hildebrand F."/>
            <person name="Pallen M.J."/>
        </authorList>
    </citation>
    <scope>NUCLEOTIDE SEQUENCE</scope>
    <source>
        <strain evidence="2">3436</strain>
    </source>
</reference>
<feature type="transmembrane region" description="Helical" evidence="1">
    <location>
        <begin position="125"/>
        <end position="145"/>
    </location>
</feature>
<dbReference type="EMBL" id="DXBO01000134">
    <property type="protein sequence ID" value="HIZ48937.1"/>
    <property type="molecule type" value="Genomic_DNA"/>
</dbReference>
<reference evidence="2" key="2">
    <citation type="submission" date="2021-04" db="EMBL/GenBank/DDBJ databases">
        <authorList>
            <person name="Gilroy R."/>
        </authorList>
    </citation>
    <scope>NUCLEOTIDE SEQUENCE</scope>
    <source>
        <strain evidence="2">3436</strain>
    </source>
</reference>
<keyword evidence="1" id="KW-1133">Transmembrane helix</keyword>
<evidence type="ECO:0008006" key="4">
    <source>
        <dbReference type="Google" id="ProtNLM"/>
    </source>
</evidence>
<sequence length="155" mass="17239">HGVYQIVGEVLRPIKQLLSRKLHMQEHSCCQAVCQQGCTFILVMLAWIIFRADSLGTGLAMIRSIFTVPNLWILTNDALFSLGLGWKECMVLVICLLVLLSAGFLQEKGIAIREKILCAPLAARWSVYIGAILFVMLFGTYGYGFDAQAFIYGGF</sequence>
<gene>
    <name evidence="2" type="ORF">H9810_09470</name>
</gene>